<gene>
    <name evidence="1" type="ORF">QYT958_LOCUS38872</name>
</gene>
<organism evidence="1 2">
    <name type="scientific">Rotaria socialis</name>
    <dbReference type="NCBI Taxonomy" id="392032"/>
    <lineage>
        <taxon>Eukaryota</taxon>
        <taxon>Metazoa</taxon>
        <taxon>Spiralia</taxon>
        <taxon>Gnathifera</taxon>
        <taxon>Rotifera</taxon>
        <taxon>Eurotatoria</taxon>
        <taxon>Bdelloidea</taxon>
        <taxon>Philodinida</taxon>
        <taxon>Philodinidae</taxon>
        <taxon>Rotaria</taxon>
    </lineage>
</organism>
<dbReference type="GO" id="GO:0005975">
    <property type="term" value="P:carbohydrate metabolic process"/>
    <property type="evidence" value="ECO:0007669"/>
    <property type="project" value="InterPro"/>
</dbReference>
<feature type="non-terminal residue" evidence="1">
    <location>
        <position position="192"/>
    </location>
</feature>
<comment type="caution">
    <text evidence="1">The sequence shown here is derived from an EMBL/GenBank/DDBJ whole genome shotgun (WGS) entry which is preliminary data.</text>
</comment>
<sequence length="192" mass="21961">MIYLNQSYLIDPKDNPIIDIKAKHFREAKYEDNEKYFKPTKDNYGLGYIEHLNVDDGTASFVYTILIGHEQSNQWMEEFSHSSKDPWASTDLTDLPPSLILSKSDDTHIFYDRDTDTTCYTCYSTDRLEVNIGLVRSFEQPCMAMVRGRGPGTITVSIATTDFTFNKTMSMVLKGKWVDAELQSDDENGSVH</sequence>
<dbReference type="GO" id="GO:0003824">
    <property type="term" value="F:catalytic activity"/>
    <property type="evidence" value="ECO:0007669"/>
    <property type="project" value="UniProtKB-ARBA"/>
</dbReference>
<evidence type="ECO:0000313" key="1">
    <source>
        <dbReference type="EMBL" id="CAF5008777.1"/>
    </source>
</evidence>
<evidence type="ECO:0000313" key="2">
    <source>
        <dbReference type="Proteomes" id="UP000663848"/>
    </source>
</evidence>
<accession>A0A822AMN3</accession>
<dbReference type="EMBL" id="CAJOBR010034928">
    <property type="protein sequence ID" value="CAF5008777.1"/>
    <property type="molecule type" value="Genomic_DNA"/>
</dbReference>
<dbReference type="Proteomes" id="UP000663848">
    <property type="component" value="Unassembled WGS sequence"/>
</dbReference>
<dbReference type="SUPFAM" id="SSF49863">
    <property type="entry name" value="Hyaluronate lyase-like, C-terminal domain"/>
    <property type="match status" value="1"/>
</dbReference>
<dbReference type="AlphaFoldDB" id="A0A822AMN3"/>
<name>A0A822AMN3_9BILA</name>
<protein>
    <submittedName>
        <fullName evidence="1">Uncharacterized protein</fullName>
    </submittedName>
</protein>
<dbReference type="InterPro" id="IPR011071">
    <property type="entry name" value="Lyase_8-like_C"/>
</dbReference>
<proteinExistence type="predicted"/>
<dbReference type="Gene3D" id="2.60.220.10">
    <property type="entry name" value="Polysaccharide lyase family 8-like, C-terminal"/>
    <property type="match status" value="1"/>
</dbReference>
<reference evidence="1" key="1">
    <citation type="submission" date="2021-02" db="EMBL/GenBank/DDBJ databases">
        <authorList>
            <person name="Nowell W R."/>
        </authorList>
    </citation>
    <scope>NUCLEOTIDE SEQUENCE</scope>
</reference>